<organism evidence="1 2">
    <name type="scientific">Rhizoctonia solani</name>
    <dbReference type="NCBI Taxonomy" id="456999"/>
    <lineage>
        <taxon>Eukaryota</taxon>
        <taxon>Fungi</taxon>
        <taxon>Dikarya</taxon>
        <taxon>Basidiomycota</taxon>
        <taxon>Agaricomycotina</taxon>
        <taxon>Agaricomycetes</taxon>
        <taxon>Cantharellales</taxon>
        <taxon>Ceratobasidiaceae</taxon>
        <taxon>Rhizoctonia</taxon>
    </lineage>
</organism>
<reference evidence="1 2" key="1">
    <citation type="submission" date="2015-07" db="EMBL/GenBank/DDBJ databases">
        <authorList>
            <person name="Noorani M."/>
        </authorList>
    </citation>
    <scope>NUCLEOTIDE SEQUENCE [LARGE SCALE GENOMIC DNA]</scope>
    <source>
        <strain evidence="1">BBA 69670</strain>
    </source>
</reference>
<evidence type="ECO:0000313" key="2">
    <source>
        <dbReference type="Proteomes" id="UP000044841"/>
    </source>
</evidence>
<name>A0A0K6FU72_9AGAM</name>
<gene>
    <name evidence="1" type="ORF">RSOLAG22IIIB_04072</name>
</gene>
<accession>A0A0K6FU72</accession>
<proteinExistence type="predicted"/>
<protein>
    <submittedName>
        <fullName evidence="1">Uncharacterized protein</fullName>
    </submittedName>
</protein>
<sequence>MSLRHAEEPNNIVVLLQDNLGLSYFWKYIVSKEDDEGPIHQIFHLLQFNPVNQRERLVKRLGRRVGIQQQPELPNYVTEAAKAYEYVRKNYNEGDSVMLLADTDASTGVVVAAAELLVKCLLGNKAPPNRPEDLPHFEPHDAGRKGIAVKCIIIGVTGFGCQDQHVTALNETMLVKFPASIEYVVCWKCEDQSFSSCFTVREPTGDIKTKEVCLCPGDCSQWCNFQICLTKRLMQYMPEYIPTWDEGEPTWVQKCEVDYSSGDMVWSGHPRNGEGVRSRARGERPVGVQSIELKKYEWEDDDSGRARACLVWKSHYD</sequence>
<evidence type="ECO:0000313" key="1">
    <source>
        <dbReference type="EMBL" id="CUA69820.1"/>
    </source>
</evidence>
<keyword evidence="2" id="KW-1185">Reference proteome</keyword>
<dbReference type="EMBL" id="CYGV01001001">
    <property type="protein sequence ID" value="CUA69820.1"/>
    <property type="molecule type" value="Genomic_DNA"/>
</dbReference>
<dbReference type="Proteomes" id="UP000044841">
    <property type="component" value="Unassembled WGS sequence"/>
</dbReference>
<dbReference type="AlphaFoldDB" id="A0A0K6FU72"/>